<dbReference type="Pfam" id="PF08246">
    <property type="entry name" value="Inhibitor_I29"/>
    <property type="match status" value="1"/>
</dbReference>
<dbReference type="Pfam" id="PF00112">
    <property type="entry name" value="Peptidase_C1"/>
    <property type="match status" value="1"/>
</dbReference>
<name>A0AAN9B909_9CAEN</name>
<protein>
    <submittedName>
        <fullName evidence="10">Uncharacterized protein</fullName>
    </submittedName>
</protein>
<dbReference type="SMART" id="SM00848">
    <property type="entry name" value="Inhibitor_I29"/>
    <property type="match status" value="1"/>
</dbReference>
<keyword evidence="7" id="KW-0732">Signal</keyword>
<feature type="signal peptide" evidence="7">
    <location>
        <begin position="1"/>
        <end position="19"/>
    </location>
</feature>
<dbReference type="PROSITE" id="PS00139">
    <property type="entry name" value="THIOL_PROTEASE_CYS"/>
    <property type="match status" value="1"/>
</dbReference>
<dbReference type="InterPro" id="IPR039417">
    <property type="entry name" value="Peptidase_C1A_papain-like"/>
</dbReference>
<keyword evidence="5" id="KW-0865">Zymogen</keyword>
<dbReference type="PROSITE" id="PS00640">
    <property type="entry name" value="THIOL_PROTEASE_ASN"/>
    <property type="match status" value="1"/>
</dbReference>
<evidence type="ECO:0000256" key="5">
    <source>
        <dbReference type="ARBA" id="ARBA00023145"/>
    </source>
</evidence>
<reference evidence="10 11" key="1">
    <citation type="submission" date="2024-02" db="EMBL/GenBank/DDBJ databases">
        <title>Chromosome-scale genome assembly of the rough periwinkle Littorina saxatilis.</title>
        <authorList>
            <person name="De Jode A."/>
            <person name="Faria R."/>
            <person name="Formenti G."/>
            <person name="Sims Y."/>
            <person name="Smith T.P."/>
            <person name="Tracey A."/>
            <person name="Wood J.M.D."/>
            <person name="Zagrodzka Z.B."/>
            <person name="Johannesson K."/>
            <person name="Butlin R.K."/>
            <person name="Leder E.H."/>
        </authorList>
    </citation>
    <scope>NUCLEOTIDE SEQUENCE [LARGE SCALE GENOMIC DNA]</scope>
    <source>
        <strain evidence="10">Snail1</strain>
        <tissue evidence="10">Muscle</tissue>
    </source>
</reference>
<evidence type="ECO:0000313" key="11">
    <source>
        <dbReference type="Proteomes" id="UP001374579"/>
    </source>
</evidence>
<keyword evidence="3" id="KW-0378">Hydrolase</keyword>
<feature type="chain" id="PRO_5042995232" evidence="7">
    <location>
        <begin position="20"/>
        <end position="547"/>
    </location>
</feature>
<organism evidence="10 11">
    <name type="scientific">Littorina saxatilis</name>
    <dbReference type="NCBI Taxonomy" id="31220"/>
    <lineage>
        <taxon>Eukaryota</taxon>
        <taxon>Metazoa</taxon>
        <taxon>Spiralia</taxon>
        <taxon>Lophotrochozoa</taxon>
        <taxon>Mollusca</taxon>
        <taxon>Gastropoda</taxon>
        <taxon>Caenogastropoda</taxon>
        <taxon>Littorinimorpha</taxon>
        <taxon>Littorinoidea</taxon>
        <taxon>Littorinidae</taxon>
        <taxon>Littorina</taxon>
    </lineage>
</organism>
<comment type="similarity">
    <text evidence="1">Belongs to the peptidase C1 family.</text>
</comment>
<evidence type="ECO:0000313" key="10">
    <source>
        <dbReference type="EMBL" id="KAK7100164.1"/>
    </source>
</evidence>
<dbReference type="InterPro" id="IPR000668">
    <property type="entry name" value="Peptidase_C1A_C"/>
</dbReference>
<dbReference type="SUPFAM" id="SSF54001">
    <property type="entry name" value="Cysteine proteinases"/>
    <property type="match status" value="1"/>
</dbReference>
<dbReference type="FunFam" id="3.90.70.10:FF:000087">
    <property type="entry name" value="Counting factor associated protein D"/>
    <property type="match status" value="1"/>
</dbReference>
<keyword evidence="4" id="KW-0788">Thiol protease</keyword>
<dbReference type="GO" id="GO:0006508">
    <property type="term" value="P:proteolysis"/>
    <property type="evidence" value="ECO:0007669"/>
    <property type="project" value="UniProtKB-KW"/>
</dbReference>
<gene>
    <name evidence="10" type="ORF">V1264_023155</name>
</gene>
<dbReference type="InterPro" id="IPR013128">
    <property type="entry name" value="Peptidase_C1A"/>
</dbReference>
<evidence type="ECO:0000256" key="2">
    <source>
        <dbReference type="ARBA" id="ARBA00022670"/>
    </source>
</evidence>
<evidence type="ECO:0000256" key="6">
    <source>
        <dbReference type="ARBA" id="ARBA00023157"/>
    </source>
</evidence>
<dbReference type="PANTHER" id="PTHR12411">
    <property type="entry name" value="CYSTEINE PROTEASE FAMILY C1-RELATED"/>
    <property type="match status" value="1"/>
</dbReference>
<dbReference type="PROSITE" id="PS00639">
    <property type="entry name" value="THIOL_PROTEASE_HIS"/>
    <property type="match status" value="1"/>
</dbReference>
<comment type="caution">
    <text evidence="10">The sequence shown here is derived from an EMBL/GenBank/DDBJ whole genome shotgun (WGS) entry which is preliminary data.</text>
</comment>
<feature type="domain" description="Cathepsin propeptide inhibitor" evidence="9">
    <location>
        <begin position="240"/>
        <end position="296"/>
    </location>
</feature>
<keyword evidence="2" id="KW-0645">Protease</keyword>
<evidence type="ECO:0000259" key="9">
    <source>
        <dbReference type="SMART" id="SM00848"/>
    </source>
</evidence>
<dbReference type="InterPro" id="IPR025661">
    <property type="entry name" value="Pept_asp_AS"/>
</dbReference>
<evidence type="ECO:0000256" key="7">
    <source>
        <dbReference type="SAM" id="SignalP"/>
    </source>
</evidence>
<keyword evidence="11" id="KW-1185">Reference proteome</keyword>
<evidence type="ECO:0000256" key="1">
    <source>
        <dbReference type="ARBA" id="ARBA00008455"/>
    </source>
</evidence>
<evidence type="ECO:0000256" key="3">
    <source>
        <dbReference type="ARBA" id="ARBA00022801"/>
    </source>
</evidence>
<dbReference type="InterPro" id="IPR000169">
    <property type="entry name" value="Pept_cys_AS"/>
</dbReference>
<dbReference type="Proteomes" id="UP001374579">
    <property type="component" value="Unassembled WGS sequence"/>
</dbReference>
<dbReference type="InterPro" id="IPR038765">
    <property type="entry name" value="Papain-like_cys_pep_sf"/>
</dbReference>
<evidence type="ECO:0000259" key="8">
    <source>
        <dbReference type="SMART" id="SM00645"/>
    </source>
</evidence>
<dbReference type="InterPro" id="IPR025660">
    <property type="entry name" value="Pept_his_AS"/>
</dbReference>
<accession>A0AAN9B909</accession>
<dbReference type="CDD" id="cd02248">
    <property type="entry name" value="Peptidase_C1A"/>
    <property type="match status" value="1"/>
</dbReference>
<dbReference type="InterPro" id="IPR013201">
    <property type="entry name" value="Prot_inhib_I29"/>
</dbReference>
<feature type="domain" description="Peptidase C1A papain C-terminal" evidence="8">
    <location>
        <begin position="328"/>
        <end position="545"/>
    </location>
</feature>
<dbReference type="SMART" id="SM00645">
    <property type="entry name" value="Pept_C1"/>
    <property type="match status" value="1"/>
</dbReference>
<dbReference type="AlphaFoldDB" id="A0AAN9B909"/>
<dbReference type="Gene3D" id="3.90.70.10">
    <property type="entry name" value="Cysteine proteinases"/>
    <property type="match status" value="1"/>
</dbReference>
<dbReference type="EMBL" id="JBAMIC010000011">
    <property type="protein sequence ID" value="KAK7100164.1"/>
    <property type="molecule type" value="Genomic_DNA"/>
</dbReference>
<proteinExistence type="inferred from homology"/>
<evidence type="ECO:0000256" key="4">
    <source>
        <dbReference type="ARBA" id="ARBA00022807"/>
    </source>
</evidence>
<dbReference type="PRINTS" id="PR00705">
    <property type="entry name" value="PAPAIN"/>
</dbReference>
<sequence>MAAMILTASFVLLSALASGHVMPDAPPKFSTTYEVQGTLRLPYAEIVEPFHVWYDEGNKRSRIDYYNGLVKSIQRGDTGDFGASYKLAFMTNYEVTNQLSCFGMNGSSDAPVAVQTIFPDTTNFNYKGDTTLNGVMCSMYQQVIVSGQKTSTYTLWVDKSSGSPVRYEMMGYDSLIGSHFDKYILDYEGYKGDITIPVTTFDNQNITCSGFPGPGAEHRITLNPMHEFIHRDDSHTDILFKRFKNAHGKVYDSDAEHQNRQHVFRQNLRYINSKNRAGLTYTMAVNHLADRTGAELKMLRGFRRTKNYKDGVVGLPFNKTEFAKKAPMPDQKDWRLFGAVTPVKDQAVCGSCWSFGTTGTIEGAYFLKTGKLVRLSQQELMDCSWGEGNNACDGGEDFRAYNYIMKKGGITTDDQYGQYLAVDGKCHQDSVTPVVQLSGYVNVTAYDQNALKMALAFKGPVSVAIDASHKSLSFYANGVYYEPACGSKPDDLDHAVLAVGYGTMNGQDYWLVKNSWSTYWGNDGYVLFSLKDNNCGVATSPTYPLIK</sequence>
<keyword evidence="6" id="KW-1015">Disulfide bond</keyword>
<dbReference type="GO" id="GO:0008234">
    <property type="term" value="F:cysteine-type peptidase activity"/>
    <property type="evidence" value="ECO:0007669"/>
    <property type="project" value="UniProtKB-KW"/>
</dbReference>